<name>A0A8I6SB06_CIMLE</name>
<dbReference type="InterPro" id="IPR050973">
    <property type="entry name" value="H3K9_Histone-Lys_N-MTase"/>
</dbReference>
<dbReference type="GO" id="GO:0032259">
    <property type="term" value="P:methylation"/>
    <property type="evidence" value="ECO:0007669"/>
    <property type="project" value="UniProtKB-KW"/>
</dbReference>
<dbReference type="GO" id="GO:0008170">
    <property type="term" value="F:N-methyltransferase activity"/>
    <property type="evidence" value="ECO:0007669"/>
    <property type="project" value="UniProtKB-ARBA"/>
</dbReference>
<dbReference type="InterPro" id="IPR046341">
    <property type="entry name" value="SET_dom_sf"/>
</dbReference>
<keyword evidence="7" id="KW-0862">Zinc</keyword>
<evidence type="ECO:0000259" key="8">
    <source>
        <dbReference type="PROSITE" id="PS50280"/>
    </source>
</evidence>
<feature type="domain" description="Post-SET" evidence="9">
    <location>
        <begin position="248"/>
        <end position="264"/>
    </location>
</feature>
<keyword evidence="4" id="KW-0808">Transferase</keyword>
<dbReference type="PROSITE" id="PS50868">
    <property type="entry name" value="POST_SET"/>
    <property type="match status" value="1"/>
</dbReference>
<evidence type="ECO:0000313" key="10">
    <source>
        <dbReference type="EnsemblMetazoa" id="XP_014260680.1"/>
    </source>
</evidence>
<dbReference type="AlphaFoldDB" id="A0A8I6SB06"/>
<keyword evidence="11" id="KW-1185">Reference proteome</keyword>
<dbReference type="OMA" id="VDSMVPK"/>
<dbReference type="Gene3D" id="2.170.270.10">
    <property type="entry name" value="SET domain"/>
    <property type="match status" value="1"/>
</dbReference>
<dbReference type="EnsemblMetazoa" id="XM_014405194.2">
    <property type="protein sequence ID" value="XP_014260680.1"/>
    <property type="gene ID" value="LOC106673172"/>
</dbReference>
<dbReference type="PANTHER" id="PTHR46223:SF3">
    <property type="entry name" value="HISTONE-LYSINE N-METHYLTRANSFERASE SET-23"/>
    <property type="match status" value="1"/>
</dbReference>
<dbReference type="KEGG" id="clec:106673172"/>
<keyword evidence="6" id="KW-0479">Metal-binding</keyword>
<dbReference type="GO" id="GO:0008757">
    <property type="term" value="F:S-adenosylmethionine-dependent methyltransferase activity"/>
    <property type="evidence" value="ECO:0007669"/>
    <property type="project" value="UniProtKB-ARBA"/>
</dbReference>
<comment type="subcellular location">
    <subcellularLocation>
        <location evidence="1">Chromosome</location>
    </subcellularLocation>
</comment>
<accession>A0A8I6SB06</accession>
<evidence type="ECO:0000256" key="6">
    <source>
        <dbReference type="ARBA" id="ARBA00022723"/>
    </source>
</evidence>
<dbReference type="GeneID" id="106673172"/>
<evidence type="ECO:0000256" key="3">
    <source>
        <dbReference type="ARBA" id="ARBA00022603"/>
    </source>
</evidence>
<dbReference type="InterPro" id="IPR003616">
    <property type="entry name" value="Post-SET_dom"/>
</dbReference>
<protein>
    <submittedName>
        <fullName evidence="10">Uncharacterized protein</fullName>
    </submittedName>
</protein>
<dbReference type="Pfam" id="PF00856">
    <property type="entry name" value="SET"/>
    <property type="match status" value="1"/>
</dbReference>
<dbReference type="RefSeq" id="XP_014260680.1">
    <property type="nucleotide sequence ID" value="XM_014405194.2"/>
</dbReference>
<evidence type="ECO:0000256" key="1">
    <source>
        <dbReference type="ARBA" id="ARBA00004286"/>
    </source>
</evidence>
<dbReference type="OrthoDB" id="48306at2759"/>
<keyword evidence="3" id="KW-0489">Methyltransferase</keyword>
<dbReference type="SMART" id="SM00317">
    <property type="entry name" value="SET"/>
    <property type="match status" value="1"/>
</dbReference>
<evidence type="ECO:0000256" key="2">
    <source>
        <dbReference type="ARBA" id="ARBA00022454"/>
    </source>
</evidence>
<proteinExistence type="predicted"/>
<reference evidence="10" key="1">
    <citation type="submission" date="2022-01" db="UniProtKB">
        <authorList>
            <consortium name="EnsemblMetazoa"/>
        </authorList>
    </citation>
    <scope>IDENTIFICATION</scope>
</reference>
<feature type="domain" description="SET" evidence="8">
    <location>
        <begin position="120"/>
        <end position="241"/>
    </location>
</feature>
<dbReference type="GO" id="GO:0005694">
    <property type="term" value="C:chromosome"/>
    <property type="evidence" value="ECO:0007669"/>
    <property type="project" value="UniProtKB-SubCell"/>
</dbReference>
<dbReference type="PANTHER" id="PTHR46223">
    <property type="entry name" value="HISTONE-LYSINE N-METHYLTRANSFERASE SUV39H"/>
    <property type="match status" value="1"/>
</dbReference>
<sequence length="272" mass="30690">MIEFQVSQSLKTQNMSVVDNYNHPDKKIIYVKECVRGWGIDPEEMNNYYLTRCSCPSTSVGTCNAGSFCICVDQFKPNYKDGRLVEEKMFGNLIVFECGWNTCECAPSCNNFLVQKGPCKTLEIVDVRNKGKGVITKASLEAGTFVCEYTGELIGYQEAEDRLASKDKNNYILTLREHCEDCIIDTCVDARLFGNIGRYLNHSCDPNCILVPVRTGNTIPRICIFAKRNIRKGEELTYHYNSQSENLSSTRCYCRSKKCAGFLPSSSGLDLR</sequence>
<evidence type="ECO:0000259" key="9">
    <source>
        <dbReference type="PROSITE" id="PS50868"/>
    </source>
</evidence>
<dbReference type="GO" id="GO:0046872">
    <property type="term" value="F:metal ion binding"/>
    <property type="evidence" value="ECO:0007669"/>
    <property type="project" value="UniProtKB-KW"/>
</dbReference>
<organism evidence="10 11">
    <name type="scientific">Cimex lectularius</name>
    <name type="common">Bed bug</name>
    <name type="synonym">Acanthia lectularia</name>
    <dbReference type="NCBI Taxonomy" id="79782"/>
    <lineage>
        <taxon>Eukaryota</taxon>
        <taxon>Metazoa</taxon>
        <taxon>Ecdysozoa</taxon>
        <taxon>Arthropoda</taxon>
        <taxon>Hexapoda</taxon>
        <taxon>Insecta</taxon>
        <taxon>Pterygota</taxon>
        <taxon>Neoptera</taxon>
        <taxon>Paraneoptera</taxon>
        <taxon>Hemiptera</taxon>
        <taxon>Heteroptera</taxon>
        <taxon>Panheteroptera</taxon>
        <taxon>Cimicomorpha</taxon>
        <taxon>Cimicidae</taxon>
        <taxon>Cimex</taxon>
    </lineage>
</organism>
<evidence type="ECO:0000256" key="7">
    <source>
        <dbReference type="ARBA" id="ARBA00022833"/>
    </source>
</evidence>
<dbReference type="InterPro" id="IPR001214">
    <property type="entry name" value="SET_dom"/>
</dbReference>
<keyword evidence="5" id="KW-0949">S-adenosyl-L-methionine</keyword>
<evidence type="ECO:0000313" key="11">
    <source>
        <dbReference type="Proteomes" id="UP000494040"/>
    </source>
</evidence>
<keyword evidence="2" id="KW-0158">Chromosome</keyword>
<dbReference type="SUPFAM" id="SSF82199">
    <property type="entry name" value="SET domain"/>
    <property type="match status" value="1"/>
</dbReference>
<dbReference type="GO" id="GO:0008276">
    <property type="term" value="F:protein methyltransferase activity"/>
    <property type="evidence" value="ECO:0007669"/>
    <property type="project" value="UniProtKB-ARBA"/>
</dbReference>
<dbReference type="Proteomes" id="UP000494040">
    <property type="component" value="Unassembled WGS sequence"/>
</dbReference>
<evidence type="ECO:0000256" key="5">
    <source>
        <dbReference type="ARBA" id="ARBA00022691"/>
    </source>
</evidence>
<evidence type="ECO:0000256" key="4">
    <source>
        <dbReference type="ARBA" id="ARBA00022679"/>
    </source>
</evidence>
<dbReference type="PROSITE" id="PS50280">
    <property type="entry name" value="SET"/>
    <property type="match status" value="1"/>
</dbReference>